<protein>
    <recommendedName>
        <fullName evidence="3">Type II toxin-antitoxin system VapB family antitoxin</fullName>
    </recommendedName>
</protein>
<keyword evidence="2" id="KW-1185">Reference proteome</keyword>
<dbReference type="Pfam" id="PF09957">
    <property type="entry name" value="VapB_antitoxin"/>
    <property type="match status" value="1"/>
</dbReference>
<evidence type="ECO:0000313" key="2">
    <source>
        <dbReference type="Proteomes" id="UP000009223"/>
    </source>
</evidence>
<proteinExistence type="predicted"/>
<dbReference type="Proteomes" id="UP000009223">
    <property type="component" value="Chromosome"/>
</dbReference>
<dbReference type="eggNOG" id="ENOG5030V2I">
    <property type="taxonomic scope" value="Bacteria"/>
</dbReference>
<name>F5YQ52_TREPZ</name>
<dbReference type="KEGG" id="tpi:TREPR_1447"/>
<dbReference type="AlphaFoldDB" id="F5YQ52"/>
<dbReference type="EMBL" id="CP001843">
    <property type="protein sequence ID" value="AEF86771.1"/>
    <property type="molecule type" value="Genomic_DNA"/>
</dbReference>
<reference evidence="1 2" key="2">
    <citation type="journal article" date="2011" name="ISME J.">
        <title>RNA-seq reveals cooperative metabolic interactions between two termite-gut spirochete species in co-culture.</title>
        <authorList>
            <person name="Rosenthal A.Z."/>
            <person name="Matson E.G."/>
            <person name="Eldar A."/>
            <person name="Leadbetter J.R."/>
        </authorList>
    </citation>
    <scope>NUCLEOTIDE SEQUENCE [LARGE SCALE GENOMIC DNA]</scope>
    <source>
        <strain evidence="2">ATCC BAA-887 / DSM 12427 / ZAS-2</strain>
    </source>
</reference>
<evidence type="ECO:0000313" key="1">
    <source>
        <dbReference type="EMBL" id="AEF86771.1"/>
    </source>
</evidence>
<organism evidence="1 2">
    <name type="scientific">Treponema primitia (strain ATCC BAA-887 / DSM 12427 / ZAS-2)</name>
    <dbReference type="NCBI Taxonomy" id="545694"/>
    <lineage>
        <taxon>Bacteria</taxon>
        <taxon>Pseudomonadati</taxon>
        <taxon>Spirochaetota</taxon>
        <taxon>Spirochaetia</taxon>
        <taxon>Spirochaetales</taxon>
        <taxon>Treponemataceae</taxon>
        <taxon>Treponema</taxon>
    </lineage>
</organism>
<gene>
    <name evidence="1" type="ordered locus">TREPR_1447</name>
</gene>
<accession>F5YQ52</accession>
<dbReference type="OrthoDB" id="8549087at2"/>
<dbReference type="InterPro" id="IPR019239">
    <property type="entry name" value="VapB_antitoxin"/>
</dbReference>
<dbReference type="STRING" id="545694.TREPR_1447"/>
<reference evidence="2" key="1">
    <citation type="submission" date="2009-12" db="EMBL/GenBank/DDBJ databases">
        <title>Complete sequence of Treponema primitia strain ZAS-2.</title>
        <authorList>
            <person name="Tetu S.G."/>
            <person name="Matson E."/>
            <person name="Ren Q."/>
            <person name="Seshadri R."/>
            <person name="Elbourne L."/>
            <person name="Hassan K.A."/>
            <person name="Durkin A."/>
            <person name="Radune D."/>
            <person name="Mohamoud Y."/>
            <person name="Shay R."/>
            <person name="Jin S."/>
            <person name="Zhang X."/>
            <person name="Lucey K."/>
            <person name="Ballor N.R."/>
            <person name="Ottesen E."/>
            <person name="Rosenthal R."/>
            <person name="Allen A."/>
            <person name="Leadbetter J.R."/>
            <person name="Paulsen I.T."/>
        </authorList>
    </citation>
    <scope>NUCLEOTIDE SEQUENCE [LARGE SCALE GENOMIC DNA]</scope>
    <source>
        <strain evidence="2">ATCC BAA-887 / DSM 12427 / ZAS-2</strain>
    </source>
</reference>
<dbReference type="RefSeq" id="WP_015708654.1">
    <property type="nucleotide sequence ID" value="NC_015578.1"/>
</dbReference>
<evidence type="ECO:0008006" key="3">
    <source>
        <dbReference type="Google" id="ProtNLM"/>
    </source>
</evidence>
<sequence>MRTTLDLPETLVAEAMEITNISTKKGVIMTALENLIRAEKIKGIKDYAGKIDLGIDIEKMRKR</sequence>
<dbReference type="HOGENOM" id="CLU_179376_3_2_12"/>